<dbReference type="Gene3D" id="3.30.160.60">
    <property type="entry name" value="Classic Zinc Finger"/>
    <property type="match status" value="1"/>
</dbReference>
<organism evidence="8 9">
    <name type="scientific">Mya arenaria</name>
    <name type="common">Soft-shell clam</name>
    <dbReference type="NCBI Taxonomy" id="6604"/>
    <lineage>
        <taxon>Eukaryota</taxon>
        <taxon>Metazoa</taxon>
        <taxon>Spiralia</taxon>
        <taxon>Lophotrochozoa</taxon>
        <taxon>Mollusca</taxon>
        <taxon>Bivalvia</taxon>
        <taxon>Autobranchia</taxon>
        <taxon>Heteroconchia</taxon>
        <taxon>Euheterodonta</taxon>
        <taxon>Imparidentia</taxon>
        <taxon>Neoheterodontei</taxon>
        <taxon>Myida</taxon>
        <taxon>Myoidea</taxon>
        <taxon>Myidae</taxon>
        <taxon>Mya</taxon>
    </lineage>
</organism>
<keyword evidence="2" id="KW-0677">Repeat</keyword>
<feature type="domain" description="C2H2-type" evidence="7">
    <location>
        <begin position="363"/>
        <end position="390"/>
    </location>
</feature>
<evidence type="ECO:0000256" key="3">
    <source>
        <dbReference type="ARBA" id="ARBA00022771"/>
    </source>
</evidence>
<keyword evidence="3 5" id="KW-0863">Zinc-finger</keyword>
<accession>A0ABY7E3I6</accession>
<evidence type="ECO:0000259" key="7">
    <source>
        <dbReference type="PROSITE" id="PS50157"/>
    </source>
</evidence>
<dbReference type="Pfam" id="PF12874">
    <property type="entry name" value="zf-met"/>
    <property type="match status" value="1"/>
</dbReference>
<dbReference type="Proteomes" id="UP001164746">
    <property type="component" value="Chromosome 4"/>
</dbReference>
<keyword evidence="9" id="KW-1185">Reference proteome</keyword>
<keyword evidence="4" id="KW-0862">Zinc</keyword>
<dbReference type="PROSITE" id="PS00028">
    <property type="entry name" value="ZINC_FINGER_C2H2_1"/>
    <property type="match status" value="6"/>
</dbReference>
<evidence type="ECO:0000256" key="2">
    <source>
        <dbReference type="ARBA" id="ARBA00022737"/>
    </source>
</evidence>
<feature type="region of interest" description="Disordered" evidence="6">
    <location>
        <begin position="473"/>
        <end position="493"/>
    </location>
</feature>
<proteinExistence type="predicted"/>
<evidence type="ECO:0000313" key="9">
    <source>
        <dbReference type="Proteomes" id="UP001164746"/>
    </source>
</evidence>
<evidence type="ECO:0000256" key="5">
    <source>
        <dbReference type="PROSITE-ProRule" id="PRU00042"/>
    </source>
</evidence>
<dbReference type="EMBL" id="CP111015">
    <property type="protein sequence ID" value="WAR03505.1"/>
    <property type="molecule type" value="Genomic_DNA"/>
</dbReference>
<evidence type="ECO:0000256" key="6">
    <source>
        <dbReference type="SAM" id="MobiDB-lite"/>
    </source>
</evidence>
<dbReference type="InterPro" id="IPR036236">
    <property type="entry name" value="Znf_C2H2_sf"/>
</dbReference>
<feature type="region of interest" description="Disordered" evidence="6">
    <location>
        <begin position="1"/>
        <end position="50"/>
    </location>
</feature>
<dbReference type="PANTHER" id="PTHR24409">
    <property type="entry name" value="ZINC FINGER PROTEIN 142"/>
    <property type="match status" value="1"/>
</dbReference>
<sequence>MSAVGEVMVKIEPPEECTPEDLRTTHGHVTDGASPVNGHTSTPSDTELSPVSDSRNFTCLLCDIMCNSRQELRRHLKETHSTNSYGEISKGSVYASAPTTNGHLPRAVTGYMNYRYTCSTCGAKFKSFRTYLTHSMSHKRSSPVLAAQMDAARMAALFSPGKQYLQEYLDEEEGYGGTFTCEECKTVFVQRDAYAMHMMMRAMNETCKSAKYHTTMNNNDDDITKSDVGTLNIVPDTESEGLKRDGIVTAQRCLEDVTSSVDQDEYLKSVLERVCTSSASKRDKVIAAIEDGKVCSFCGYVYVDQDSLAMHVMSDHAEEMTSGVTSRATVLPSPIPTVSQIPTSVANSYLSWMAASQSLALGLICRYCNKAFASRDSLAMHVLSHAHLEGKMPEHTQRAQKRQYYINDDNYTVNGKVPRLTNSVNNTKSCPEIARETLYCSICKITFYAFSEYRWHMEKHAAKPISVNYKTDGTMQPRVDSPTPTETSDGEHNWRTRRNSVSMINQSLEMDSGTLPRRPVSVGDYSTHTLQSLQTDSTTGSIRNPNSKTPDIKYVLSNVNSLSSNEQRIIYSVFGKDLGLKAYNVNDNATDEPIQKQIAPQNRQDDIEVKTEGTRSGMASTDPKVKKGDDDRRACVQDGATDAPMCKYCEILFFNKAIYYLHMGLHNLNNPWQCNVCGNICKDAVDFAAHVIHM</sequence>
<gene>
    <name evidence="8" type="ORF">MAR_010063</name>
</gene>
<evidence type="ECO:0000313" key="8">
    <source>
        <dbReference type="EMBL" id="WAR03505.1"/>
    </source>
</evidence>
<dbReference type="Pfam" id="PF00096">
    <property type="entry name" value="zf-C2H2"/>
    <property type="match status" value="2"/>
</dbReference>
<feature type="compositionally biased region" description="Polar residues" evidence="6">
    <location>
        <begin position="37"/>
        <end position="50"/>
    </location>
</feature>
<dbReference type="PROSITE" id="PS50157">
    <property type="entry name" value="ZINC_FINGER_C2H2_2"/>
    <property type="match status" value="2"/>
</dbReference>
<keyword evidence="1" id="KW-0479">Metal-binding</keyword>
<evidence type="ECO:0000256" key="1">
    <source>
        <dbReference type="ARBA" id="ARBA00022723"/>
    </source>
</evidence>
<feature type="region of interest" description="Disordered" evidence="6">
    <location>
        <begin position="611"/>
        <end position="631"/>
    </location>
</feature>
<feature type="domain" description="C2H2-type" evidence="7">
    <location>
        <begin position="116"/>
        <end position="143"/>
    </location>
</feature>
<evidence type="ECO:0000256" key="4">
    <source>
        <dbReference type="ARBA" id="ARBA00022833"/>
    </source>
</evidence>
<dbReference type="SMART" id="SM00355">
    <property type="entry name" value="ZnF_C2H2"/>
    <property type="match status" value="8"/>
</dbReference>
<protein>
    <submittedName>
        <fullName evidence="8">IKZF5-like protein</fullName>
    </submittedName>
</protein>
<dbReference type="PANTHER" id="PTHR24409:SF295">
    <property type="entry name" value="AZ2-RELATED"/>
    <property type="match status" value="1"/>
</dbReference>
<reference evidence="8" key="1">
    <citation type="submission" date="2022-11" db="EMBL/GenBank/DDBJ databases">
        <title>Centuries of genome instability and evolution in soft-shell clam transmissible cancer (bioRxiv).</title>
        <authorList>
            <person name="Hart S.F.M."/>
            <person name="Yonemitsu M.A."/>
            <person name="Giersch R.M."/>
            <person name="Beal B.F."/>
            <person name="Arriagada G."/>
            <person name="Davis B.W."/>
            <person name="Ostrander E.A."/>
            <person name="Goff S.P."/>
            <person name="Metzger M.J."/>
        </authorList>
    </citation>
    <scope>NUCLEOTIDE SEQUENCE</scope>
    <source>
        <strain evidence="8">MELC-2E11</strain>
        <tissue evidence="8">Siphon/mantle</tissue>
    </source>
</reference>
<dbReference type="SUPFAM" id="SSF57667">
    <property type="entry name" value="beta-beta-alpha zinc fingers"/>
    <property type="match status" value="3"/>
</dbReference>
<dbReference type="InterPro" id="IPR013087">
    <property type="entry name" value="Znf_C2H2_type"/>
</dbReference>
<name>A0ABY7E3I6_MYAAR</name>